<evidence type="ECO:0000259" key="8">
    <source>
        <dbReference type="PROSITE" id="PS50128"/>
    </source>
</evidence>
<evidence type="ECO:0000256" key="1">
    <source>
        <dbReference type="ARBA" id="ARBA00022664"/>
    </source>
</evidence>
<dbReference type="InterPro" id="IPR000061">
    <property type="entry name" value="Surp"/>
</dbReference>
<sequence>MAHNKLRRGEQNVGELLVFGYSCKLFRDDEKALYIDQGKHLIPWMGDDAVKIDRYDGRGALYDLKQHEPVAGGYNALMSLTNEERKIEQLCDAERYYALNTNEDVDLLYQEEELKRIQQAGKDKKYGQVGFTYEDDGSNEQPDDKSDEAEEDDVFSPDMVPAQLDMPINTVLPISKKLFAIIEKTALFIHSQGAQMEILLKMKQASNPQFGFLSFDNPLYPFYRHVLSAIQSGRYVPTSRDEKKTNTVDHNSSTEQDEYLHPSLQVPTVVSLPESVSIIIFSTFILI</sequence>
<dbReference type="EMBL" id="HBUF01077208">
    <property type="protein sequence ID" value="CAG6631554.1"/>
    <property type="molecule type" value="Transcribed_RNA"/>
</dbReference>
<keyword evidence="6" id="KW-0508">mRNA splicing</keyword>
<dbReference type="SMART" id="SM01141">
    <property type="entry name" value="DRY_EERY"/>
    <property type="match status" value="1"/>
</dbReference>
<name>A0A8D8QGP7_9HEMI</name>
<dbReference type="EMBL" id="HBUF01356829">
    <property type="protein sequence ID" value="CAG6718047.1"/>
    <property type="molecule type" value="Transcribed_RNA"/>
</dbReference>
<dbReference type="Pfam" id="PF01805">
    <property type="entry name" value="Surp"/>
    <property type="match status" value="1"/>
</dbReference>
<dbReference type="InterPro" id="IPR019147">
    <property type="entry name" value="SWAP_N_domain"/>
</dbReference>
<proteinExistence type="predicted"/>
<accession>A0A8D8QGP7</accession>
<dbReference type="PROSITE" id="PS50128">
    <property type="entry name" value="SURP"/>
    <property type="match status" value="1"/>
</dbReference>
<dbReference type="EMBL" id="HBUF01077207">
    <property type="protein sequence ID" value="CAG6631553.1"/>
    <property type="molecule type" value="Transcribed_RNA"/>
</dbReference>
<evidence type="ECO:0000256" key="4">
    <source>
        <dbReference type="ARBA" id="ARBA00023015"/>
    </source>
</evidence>
<dbReference type="EMBL" id="HBUF01077210">
    <property type="protein sequence ID" value="CAG6631556.1"/>
    <property type="molecule type" value="Transcribed_RNA"/>
</dbReference>
<dbReference type="SMART" id="SM00648">
    <property type="entry name" value="SWAP"/>
    <property type="match status" value="1"/>
</dbReference>
<feature type="region of interest" description="Disordered" evidence="7">
    <location>
        <begin position="237"/>
        <end position="257"/>
    </location>
</feature>
<dbReference type="InterPro" id="IPR040397">
    <property type="entry name" value="SWAP"/>
</dbReference>
<keyword evidence="2" id="KW-0677">Repeat</keyword>
<feature type="compositionally biased region" description="Acidic residues" evidence="7">
    <location>
        <begin position="145"/>
        <end position="155"/>
    </location>
</feature>
<keyword evidence="1" id="KW-0507">mRNA processing</keyword>
<dbReference type="SUPFAM" id="SSF109905">
    <property type="entry name" value="Surp module (SWAP domain)"/>
    <property type="match status" value="1"/>
</dbReference>
<reference evidence="9" key="1">
    <citation type="submission" date="2021-05" db="EMBL/GenBank/DDBJ databases">
        <authorList>
            <person name="Alioto T."/>
            <person name="Alioto T."/>
            <person name="Gomez Garrido J."/>
        </authorList>
    </citation>
    <scope>NUCLEOTIDE SEQUENCE</scope>
</reference>
<dbReference type="AlphaFoldDB" id="A0A8D8QGP7"/>
<keyword evidence="3" id="KW-0694">RNA-binding</keyword>
<keyword evidence="5" id="KW-0804">Transcription</keyword>
<dbReference type="Pfam" id="PF09750">
    <property type="entry name" value="DRY_EERY"/>
    <property type="match status" value="1"/>
</dbReference>
<dbReference type="EMBL" id="HBUF01215275">
    <property type="protein sequence ID" value="CAG6666884.1"/>
    <property type="molecule type" value="Transcribed_RNA"/>
</dbReference>
<dbReference type="EMBL" id="HBUF01356832">
    <property type="protein sequence ID" value="CAG6718050.1"/>
    <property type="molecule type" value="Transcribed_RNA"/>
</dbReference>
<keyword evidence="4" id="KW-0805">Transcription regulation</keyword>
<dbReference type="Gene3D" id="1.10.10.790">
    <property type="entry name" value="Surp module"/>
    <property type="match status" value="1"/>
</dbReference>
<evidence type="ECO:0000313" key="9">
    <source>
        <dbReference type="EMBL" id="CAG6631554.1"/>
    </source>
</evidence>
<dbReference type="InterPro" id="IPR035967">
    <property type="entry name" value="SWAP/Surp_sf"/>
</dbReference>
<organism evidence="9">
    <name type="scientific">Cacopsylla melanoneura</name>
    <dbReference type="NCBI Taxonomy" id="428564"/>
    <lineage>
        <taxon>Eukaryota</taxon>
        <taxon>Metazoa</taxon>
        <taxon>Ecdysozoa</taxon>
        <taxon>Arthropoda</taxon>
        <taxon>Hexapoda</taxon>
        <taxon>Insecta</taxon>
        <taxon>Pterygota</taxon>
        <taxon>Neoptera</taxon>
        <taxon>Paraneoptera</taxon>
        <taxon>Hemiptera</taxon>
        <taxon>Sternorrhyncha</taxon>
        <taxon>Psylloidea</taxon>
        <taxon>Psyllidae</taxon>
        <taxon>Psyllinae</taxon>
        <taxon>Cacopsylla</taxon>
    </lineage>
</organism>
<dbReference type="PANTHER" id="PTHR13161:SF15">
    <property type="entry name" value="SPLICING FACTOR, SUPPRESSOR OF WHITE-APRICOT HOMOLOG"/>
    <property type="match status" value="1"/>
</dbReference>
<dbReference type="EMBL" id="HBUF01215276">
    <property type="protein sequence ID" value="CAG6666885.1"/>
    <property type="molecule type" value="Transcribed_RNA"/>
</dbReference>
<dbReference type="EMBL" id="HBUF01077209">
    <property type="protein sequence ID" value="CAG6631555.1"/>
    <property type="molecule type" value="Transcribed_RNA"/>
</dbReference>
<feature type="region of interest" description="Disordered" evidence="7">
    <location>
        <begin position="128"/>
        <end position="160"/>
    </location>
</feature>
<evidence type="ECO:0000256" key="6">
    <source>
        <dbReference type="ARBA" id="ARBA00023187"/>
    </source>
</evidence>
<dbReference type="EMBL" id="HBUF01356831">
    <property type="protein sequence ID" value="CAG6718049.1"/>
    <property type="molecule type" value="Transcribed_RNA"/>
</dbReference>
<dbReference type="EMBL" id="HBUF01552069">
    <property type="protein sequence ID" value="CAG6759266.1"/>
    <property type="molecule type" value="Transcribed_RNA"/>
</dbReference>
<dbReference type="PANTHER" id="PTHR13161">
    <property type="entry name" value="SPLICING FACTOR SUPPRESSOR OF WHITE APRICOT"/>
    <property type="match status" value="1"/>
</dbReference>
<evidence type="ECO:0000256" key="7">
    <source>
        <dbReference type="SAM" id="MobiDB-lite"/>
    </source>
</evidence>
<evidence type="ECO:0000256" key="5">
    <source>
        <dbReference type="ARBA" id="ARBA00023163"/>
    </source>
</evidence>
<dbReference type="GO" id="GO:0000395">
    <property type="term" value="P:mRNA 5'-splice site recognition"/>
    <property type="evidence" value="ECO:0007669"/>
    <property type="project" value="TreeGrafter"/>
</dbReference>
<dbReference type="GO" id="GO:0003723">
    <property type="term" value="F:RNA binding"/>
    <property type="evidence" value="ECO:0007669"/>
    <property type="project" value="UniProtKB-KW"/>
</dbReference>
<evidence type="ECO:0000256" key="2">
    <source>
        <dbReference type="ARBA" id="ARBA00022737"/>
    </source>
</evidence>
<evidence type="ECO:0000256" key="3">
    <source>
        <dbReference type="ARBA" id="ARBA00022884"/>
    </source>
</evidence>
<protein>
    <submittedName>
        <fullName evidence="9">Protein suppressor of white apricot</fullName>
    </submittedName>
</protein>
<dbReference type="EMBL" id="HBUF01356830">
    <property type="protein sequence ID" value="CAG6718048.1"/>
    <property type="molecule type" value="Transcribed_RNA"/>
</dbReference>
<feature type="domain" description="SURP motif" evidence="8">
    <location>
        <begin position="181"/>
        <end position="223"/>
    </location>
</feature>